<feature type="non-terminal residue" evidence="2">
    <location>
        <position position="1"/>
    </location>
</feature>
<comment type="caution">
    <text evidence="2">The sequence shown here is derived from an EMBL/GenBank/DDBJ whole genome shotgun (WGS) entry which is preliminary data.</text>
</comment>
<reference evidence="2" key="1">
    <citation type="submission" date="2023-11" db="EMBL/GenBank/DDBJ databases">
        <authorList>
            <person name="De Vega J J."/>
            <person name="De Vega J J."/>
        </authorList>
    </citation>
    <scope>NUCLEOTIDE SEQUENCE</scope>
</reference>
<name>A0AAD2HI32_9AGAR</name>
<keyword evidence="3" id="KW-1185">Reference proteome</keyword>
<accession>A0AAD2HI32</accession>
<organism evidence="2 3">
    <name type="scientific">Mycena citricolor</name>
    <dbReference type="NCBI Taxonomy" id="2018698"/>
    <lineage>
        <taxon>Eukaryota</taxon>
        <taxon>Fungi</taxon>
        <taxon>Dikarya</taxon>
        <taxon>Basidiomycota</taxon>
        <taxon>Agaricomycotina</taxon>
        <taxon>Agaricomycetes</taxon>
        <taxon>Agaricomycetidae</taxon>
        <taxon>Agaricales</taxon>
        <taxon>Marasmiineae</taxon>
        <taxon>Mycenaceae</taxon>
        <taxon>Mycena</taxon>
    </lineage>
</organism>
<evidence type="ECO:0000313" key="2">
    <source>
        <dbReference type="EMBL" id="CAK5275640.1"/>
    </source>
</evidence>
<sequence>RRCWTKSATTLYIWRDINAVPNSSLGNELRRIVHIRGQFARVLEDELSQALNLHPDQQLGAPVEFGEQNGPHTHRGD</sequence>
<gene>
    <name evidence="2" type="ORF">MYCIT1_LOCUS23539</name>
</gene>
<evidence type="ECO:0000313" key="3">
    <source>
        <dbReference type="Proteomes" id="UP001295794"/>
    </source>
</evidence>
<feature type="region of interest" description="Disordered" evidence="1">
    <location>
        <begin position="58"/>
        <end position="77"/>
    </location>
</feature>
<dbReference type="EMBL" id="CAVNYO010000405">
    <property type="protein sequence ID" value="CAK5275640.1"/>
    <property type="molecule type" value="Genomic_DNA"/>
</dbReference>
<dbReference type="AlphaFoldDB" id="A0AAD2HI32"/>
<evidence type="ECO:0000256" key="1">
    <source>
        <dbReference type="SAM" id="MobiDB-lite"/>
    </source>
</evidence>
<feature type="non-terminal residue" evidence="2">
    <location>
        <position position="77"/>
    </location>
</feature>
<dbReference type="Proteomes" id="UP001295794">
    <property type="component" value="Unassembled WGS sequence"/>
</dbReference>
<protein>
    <submittedName>
        <fullName evidence="2">Uncharacterized protein</fullName>
    </submittedName>
</protein>
<proteinExistence type="predicted"/>